<gene>
    <name evidence="13" type="ORF">GCM10010937_22860</name>
</gene>
<organism evidence="13 14">
    <name type="scientific">Gluconobacter japonicus</name>
    <dbReference type="NCBI Taxonomy" id="376620"/>
    <lineage>
        <taxon>Bacteria</taxon>
        <taxon>Pseudomonadati</taxon>
        <taxon>Pseudomonadota</taxon>
        <taxon>Alphaproteobacteria</taxon>
        <taxon>Acetobacterales</taxon>
        <taxon>Acetobacteraceae</taxon>
        <taxon>Gluconobacter</taxon>
    </lineage>
</organism>
<keyword evidence="4" id="KW-0410">Iron transport</keyword>
<dbReference type="Pfam" id="PF00593">
    <property type="entry name" value="TonB_dep_Rec_b-barrel"/>
    <property type="match status" value="1"/>
</dbReference>
<dbReference type="Gene3D" id="2.40.170.20">
    <property type="entry name" value="TonB-dependent receptor, beta-barrel domain"/>
    <property type="match status" value="1"/>
</dbReference>
<protein>
    <recommendedName>
        <fullName evidence="12">TonB-dependent receptor-like beta-barrel domain-containing protein</fullName>
    </recommendedName>
</protein>
<evidence type="ECO:0000313" key="13">
    <source>
        <dbReference type="EMBL" id="GLQ60483.1"/>
    </source>
</evidence>
<keyword evidence="9" id="KW-0798">TonB box</keyword>
<evidence type="ECO:0000259" key="12">
    <source>
        <dbReference type="Pfam" id="PF00593"/>
    </source>
</evidence>
<dbReference type="InterPro" id="IPR036942">
    <property type="entry name" value="Beta-barrel_TonB_sf"/>
</dbReference>
<comment type="caution">
    <text evidence="13">The sequence shown here is derived from an EMBL/GenBank/DDBJ whole genome shotgun (WGS) entry which is preliminary data.</text>
</comment>
<evidence type="ECO:0000256" key="1">
    <source>
        <dbReference type="ARBA" id="ARBA00004571"/>
    </source>
</evidence>
<evidence type="ECO:0000256" key="7">
    <source>
        <dbReference type="ARBA" id="ARBA00023004"/>
    </source>
</evidence>
<evidence type="ECO:0000256" key="4">
    <source>
        <dbReference type="ARBA" id="ARBA00022496"/>
    </source>
</evidence>
<comment type="subcellular location">
    <subcellularLocation>
        <location evidence="1">Cell outer membrane</location>
        <topology evidence="1">Multi-pass membrane protein</topology>
    </subcellularLocation>
</comment>
<feature type="domain" description="TonB-dependent receptor-like beta-barrel" evidence="12">
    <location>
        <begin position="7"/>
        <end position="98"/>
    </location>
</feature>
<keyword evidence="8" id="KW-0406">Ion transport</keyword>
<evidence type="ECO:0000256" key="9">
    <source>
        <dbReference type="ARBA" id="ARBA00023077"/>
    </source>
</evidence>
<evidence type="ECO:0000313" key="14">
    <source>
        <dbReference type="Proteomes" id="UP001156613"/>
    </source>
</evidence>
<name>A0ABQ5WL17_GLUJA</name>
<reference evidence="14" key="1">
    <citation type="journal article" date="2019" name="Int. J. Syst. Evol. Microbiol.">
        <title>The Global Catalogue of Microorganisms (GCM) 10K type strain sequencing project: providing services to taxonomists for standard genome sequencing and annotation.</title>
        <authorList>
            <consortium name="The Broad Institute Genomics Platform"/>
            <consortium name="The Broad Institute Genome Sequencing Center for Infectious Disease"/>
            <person name="Wu L."/>
            <person name="Ma J."/>
        </authorList>
    </citation>
    <scope>NUCLEOTIDE SEQUENCE [LARGE SCALE GENOMIC DNA]</scope>
    <source>
        <strain evidence="14">NBRC 3271</strain>
    </source>
</reference>
<evidence type="ECO:0000256" key="3">
    <source>
        <dbReference type="ARBA" id="ARBA00022452"/>
    </source>
</evidence>
<evidence type="ECO:0000256" key="10">
    <source>
        <dbReference type="ARBA" id="ARBA00023136"/>
    </source>
</evidence>
<dbReference type="PANTHER" id="PTHR32552">
    <property type="entry name" value="FERRICHROME IRON RECEPTOR-RELATED"/>
    <property type="match status" value="1"/>
</dbReference>
<dbReference type="InterPro" id="IPR039426">
    <property type="entry name" value="TonB-dep_rcpt-like"/>
</dbReference>
<keyword evidence="7" id="KW-0408">Iron</keyword>
<evidence type="ECO:0000256" key="11">
    <source>
        <dbReference type="ARBA" id="ARBA00023237"/>
    </source>
</evidence>
<evidence type="ECO:0000256" key="5">
    <source>
        <dbReference type="ARBA" id="ARBA00022692"/>
    </source>
</evidence>
<dbReference type="PANTHER" id="PTHR32552:SF68">
    <property type="entry name" value="FERRICHROME OUTER MEMBRANE TRANSPORTER_PHAGE RECEPTOR"/>
    <property type="match status" value="1"/>
</dbReference>
<keyword evidence="5" id="KW-0812">Transmembrane</keyword>
<evidence type="ECO:0000256" key="8">
    <source>
        <dbReference type="ARBA" id="ARBA00023065"/>
    </source>
</evidence>
<evidence type="ECO:0000256" key="2">
    <source>
        <dbReference type="ARBA" id="ARBA00022448"/>
    </source>
</evidence>
<keyword evidence="11" id="KW-0998">Cell outer membrane</keyword>
<keyword evidence="2" id="KW-0813">Transport</keyword>
<keyword evidence="6" id="KW-0732">Signal</keyword>
<accession>A0ABQ5WL17</accession>
<proteinExistence type="predicted"/>
<dbReference type="SUPFAM" id="SSF56935">
    <property type="entry name" value="Porins"/>
    <property type="match status" value="1"/>
</dbReference>
<evidence type="ECO:0000256" key="6">
    <source>
        <dbReference type="ARBA" id="ARBA00022729"/>
    </source>
</evidence>
<dbReference type="InterPro" id="IPR000531">
    <property type="entry name" value="Beta-barrel_TonB"/>
</dbReference>
<keyword evidence="3" id="KW-1134">Transmembrane beta strand</keyword>
<dbReference type="Proteomes" id="UP001156613">
    <property type="component" value="Unassembled WGS sequence"/>
</dbReference>
<keyword evidence="14" id="KW-1185">Reference proteome</keyword>
<keyword evidence="10" id="KW-0472">Membrane</keyword>
<sequence>MTVMRAYLDARYVQAAAGYQNHKLEAVAPFQAAFNAEYRLKSVRGLSVNAGFNYVSRSWLDAGNTVRLPSYIVGNVGAAYSMKIANHHVVLRAAVENIGNVRYWMSRGNRNLFSGAPRTVSLNARFDL</sequence>
<dbReference type="EMBL" id="BSNT01000070">
    <property type="protein sequence ID" value="GLQ60483.1"/>
    <property type="molecule type" value="Genomic_DNA"/>
</dbReference>